<evidence type="ECO:0000313" key="2">
    <source>
        <dbReference type="Proteomes" id="UP000828941"/>
    </source>
</evidence>
<dbReference type="Proteomes" id="UP000828941">
    <property type="component" value="Chromosome 14"/>
</dbReference>
<name>A0ACB9KFT8_BAUVA</name>
<organism evidence="1 2">
    <name type="scientific">Bauhinia variegata</name>
    <name type="common">Purple orchid tree</name>
    <name type="synonym">Phanera variegata</name>
    <dbReference type="NCBI Taxonomy" id="167791"/>
    <lineage>
        <taxon>Eukaryota</taxon>
        <taxon>Viridiplantae</taxon>
        <taxon>Streptophyta</taxon>
        <taxon>Embryophyta</taxon>
        <taxon>Tracheophyta</taxon>
        <taxon>Spermatophyta</taxon>
        <taxon>Magnoliopsida</taxon>
        <taxon>eudicotyledons</taxon>
        <taxon>Gunneridae</taxon>
        <taxon>Pentapetalae</taxon>
        <taxon>rosids</taxon>
        <taxon>fabids</taxon>
        <taxon>Fabales</taxon>
        <taxon>Fabaceae</taxon>
        <taxon>Cercidoideae</taxon>
        <taxon>Cercideae</taxon>
        <taxon>Bauhiniinae</taxon>
        <taxon>Bauhinia</taxon>
    </lineage>
</organism>
<reference evidence="1 2" key="1">
    <citation type="journal article" date="2022" name="DNA Res.">
        <title>Chromosomal-level genome assembly of the orchid tree Bauhinia variegata (Leguminosae; Cercidoideae) supports the allotetraploid origin hypothesis of Bauhinia.</title>
        <authorList>
            <person name="Zhong Y."/>
            <person name="Chen Y."/>
            <person name="Zheng D."/>
            <person name="Pang J."/>
            <person name="Liu Y."/>
            <person name="Luo S."/>
            <person name="Meng S."/>
            <person name="Qian L."/>
            <person name="Wei D."/>
            <person name="Dai S."/>
            <person name="Zhou R."/>
        </authorList>
    </citation>
    <scope>NUCLEOTIDE SEQUENCE [LARGE SCALE GENOMIC DNA]</scope>
    <source>
        <strain evidence="1">BV-YZ2020</strain>
    </source>
</reference>
<sequence length="94" mass="10319">MLRILTALLVLTIMSVQSSEGDGMGLWKRKGGGGGGEDCKRIQVSQPFYLPNTVRDHASFAFNNYYQKFKHKGATCYFNAAAISADLDPNKTSI</sequence>
<accession>A0ACB9KFT8</accession>
<comment type="caution">
    <text evidence="1">The sequence shown here is derived from an EMBL/GenBank/DDBJ whole genome shotgun (WGS) entry which is preliminary data.</text>
</comment>
<proteinExistence type="predicted"/>
<keyword evidence="2" id="KW-1185">Reference proteome</keyword>
<dbReference type="EMBL" id="CM039439">
    <property type="protein sequence ID" value="KAI4296025.1"/>
    <property type="molecule type" value="Genomic_DNA"/>
</dbReference>
<protein>
    <submittedName>
        <fullName evidence="1">Uncharacterized protein</fullName>
    </submittedName>
</protein>
<gene>
    <name evidence="1" type="ORF">L6164_036015</name>
</gene>
<evidence type="ECO:0000313" key="1">
    <source>
        <dbReference type="EMBL" id="KAI4296025.1"/>
    </source>
</evidence>